<evidence type="ECO:0000313" key="3">
    <source>
        <dbReference type="Proteomes" id="UP000887116"/>
    </source>
</evidence>
<dbReference type="AlphaFoldDB" id="A0A8X6HGT2"/>
<protein>
    <submittedName>
        <fullName evidence="2">Uncharacterized protein</fullName>
    </submittedName>
</protein>
<organism evidence="2 3">
    <name type="scientific">Trichonephila clavata</name>
    <name type="common">Joro spider</name>
    <name type="synonym">Nephila clavata</name>
    <dbReference type="NCBI Taxonomy" id="2740835"/>
    <lineage>
        <taxon>Eukaryota</taxon>
        <taxon>Metazoa</taxon>
        <taxon>Ecdysozoa</taxon>
        <taxon>Arthropoda</taxon>
        <taxon>Chelicerata</taxon>
        <taxon>Arachnida</taxon>
        <taxon>Araneae</taxon>
        <taxon>Araneomorphae</taxon>
        <taxon>Entelegynae</taxon>
        <taxon>Araneoidea</taxon>
        <taxon>Nephilidae</taxon>
        <taxon>Trichonephila</taxon>
    </lineage>
</organism>
<comment type="caution">
    <text evidence="2">The sequence shown here is derived from an EMBL/GenBank/DDBJ whole genome shotgun (WGS) entry which is preliminary data.</text>
</comment>
<reference evidence="2" key="1">
    <citation type="submission" date="2020-07" db="EMBL/GenBank/DDBJ databases">
        <title>Multicomponent nature underlies the extraordinary mechanical properties of spider dragline silk.</title>
        <authorList>
            <person name="Kono N."/>
            <person name="Nakamura H."/>
            <person name="Mori M."/>
            <person name="Yoshida Y."/>
            <person name="Ohtoshi R."/>
            <person name="Malay A.D."/>
            <person name="Moran D.A.P."/>
            <person name="Tomita M."/>
            <person name="Numata K."/>
            <person name="Arakawa K."/>
        </authorList>
    </citation>
    <scope>NUCLEOTIDE SEQUENCE</scope>
</reference>
<proteinExistence type="predicted"/>
<gene>
    <name evidence="2" type="ORF">TNCT_120931</name>
</gene>
<feature type="compositionally biased region" description="Low complexity" evidence="1">
    <location>
        <begin position="71"/>
        <end position="81"/>
    </location>
</feature>
<evidence type="ECO:0000256" key="1">
    <source>
        <dbReference type="SAM" id="MobiDB-lite"/>
    </source>
</evidence>
<feature type="region of interest" description="Disordered" evidence="1">
    <location>
        <begin position="42"/>
        <end position="95"/>
    </location>
</feature>
<evidence type="ECO:0000313" key="2">
    <source>
        <dbReference type="EMBL" id="GFR23218.1"/>
    </source>
</evidence>
<name>A0A8X6HGT2_TRICU</name>
<accession>A0A8X6HGT2</accession>
<keyword evidence="3" id="KW-1185">Reference proteome</keyword>
<dbReference type="EMBL" id="BMAO01018406">
    <property type="protein sequence ID" value="GFR23218.1"/>
    <property type="molecule type" value="Genomic_DNA"/>
</dbReference>
<dbReference type="Proteomes" id="UP000887116">
    <property type="component" value="Unassembled WGS sequence"/>
</dbReference>
<feature type="compositionally biased region" description="Basic residues" evidence="1">
    <location>
        <begin position="85"/>
        <end position="95"/>
    </location>
</feature>
<sequence length="95" mass="11055">MMSSQTFYLVQDIKYFRQKGSGRVHTYSGSVKSLRQVRRKLFSDTPSPDMTRQLRISKPEKLMSMPFPKGKLNPENSSSEESSLKRPRKKNLNED</sequence>